<evidence type="ECO:0000313" key="4">
    <source>
        <dbReference type="EMBL" id="KAG7095884.1"/>
    </source>
</evidence>
<comment type="caution">
    <text evidence="4">The sequence shown here is derived from an EMBL/GenBank/DDBJ whole genome shotgun (WGS) entry which is preliminary data.</text>
</comment>
<evidence type="ECO:0000259" key="3">
    <source>
        <dbReference type="Pfam" id="PF00135"/>
    </source>
</evidence>
<dbReference type="OrthoDB" id="408631at2759"/>
<accession>A0A9P7UWF1</accession>
<dbReference type="InterPro" id="IPR002018">
    <property type="entry name" value="CarbesteraseB"/>
</dbReference>
<evidence type="ECO:0000313" key="5">
    <source>
        <dbReference type="Proteomes" id="UP001049176"/>
    </source>
</evidence>
<dbReference type="InterPro" id="IPR029058">
    <property type="entry name" value="AB_hydrolase_fold"/>
</dbReference>
<evidence type="ECO:0000256" key="2">
    <source>
        <dbReference type="SAM" id="SignalP"/>
    </source>
</evidence>
<dbReference type="AlphaFoldDB" id="A0A9P7UWF1"/>
<feature type="domain" description="Carboxylesterase type B" evidence="3">
    <location>
        <begin position="27"/>
        <end position="99"/>
    </location>
</feature>
<dbReference type="EMBL" id="CM032183">
    <property type="protein sequence ID" value="KAG7095884.1"/>
    <property type="molecule type" value="Genomic_DNA"/>
</dbReference>
<proteinExistence type="predicted"/>
<dbReference type="Pfam" id="PF00135">
    <property type="entry name" value="COesterase"/>
    <property type="match status" value="1"/>
</dbReference>
<gene>
    <name evidence="4" type="ORF">E1B28_006573</name>
</gene>
<dbReference type="Proteomes" id="UP001049176">
    <property type="component" value="Chromosome 3"/>
</dbReference>
<organism evidence="4 5">
    <name type="scientific">Marasmius oreades</name>
    <name type="common">fairy-ring Marasmius</name>
    <dbReference type="NCBI Taxonomy" id="181124"/>
    <lineage>
        <taxon>Eukaryota</taxon>
        <taxon>Fungi</taxon>
        <taxon>Dikarya</taxon>
        <taxon>Basidiomycota</taxon>
        <taxon>Agaricomycotina</taxon>
        <taxon>Agaricomycetes</taxon>
        <taxon>Agaricomycetidae</taxon>
        <taxon>Agaricales</taxon>
        <taxon>Marasmiineae</taxon>
        <taxon>Marasmiaceae</taxon>
        <taxon>Marasmius</taxon>
    </lineage>
</organism>
<reference evidence="4" key="1">
    <citation type="journal article" date="2021" name="Genome Biol. Evol.">
        <title>The assembled and annotated genome of the fairy-ring fungus Marasmius oreades.</title>
        <authorList>
            <person name="Hiltunen M."/>
            <person name="Ament-Velasquez S.L."/>
            <person name="Johannesson H."/>
        </authorList>
    </citation>
    <scope>NUCLEOTIDE SEQUENCE</scope>
    <source>
        <strain evidence="4">03SP1</strain>
    </source>
</reference>
<feature type="chain" id="PRO_5040155744" description="Carboxylesterase type B domain-containing protein" evidence="2">
    <location>
        <begin position="19"/>
        <end position="115"/>
    </location>
</feature>
<keyword evidence="2" id="KW-0732">Signal</keyword>
<dbReference type="Gene3D" id="3.40.50.1820">
    <property type="entry name" value="alpha/beta hydrolase"/>
    <property type="match status" value="1"/>
</dbReference>
<name>A0A9P7UWF1_9AGAR</name>
<sequence>MISTAILDLLILCGLASAQLAQNISPPIVDLGYAKYEGVFNGTTNVTSFLGMRFAAAPIGELRWQAPQLPTDENENGIQKAVTQPLQCPQAAPGTADRNPYRVNTTSPSHGLMKR</sequence>
<keyword evidence="5" id="KW-1185">Reference proteome</keyword>
<feature type="region of interest" description="Disordered" evidence="1">
    <location>
        <begin position="86"/>
        <end position="115"/>
    </location>
</feature>
<dbReference type="KEGG" id="more:E1B28_006573"/>
<evidence type="ECO:0000256" key="1">
    <source>
        <dbReference type="SAM" id="MobiDB-lite"/>
    </source>
</evidence>
<protein>
    <recommendedName>
        <fullName evidence="3">Carboxylesterase type B domain-containing protein</fullName>
    </recommendedName>
</protein>
<dbReference type="GeneID" id="66075649"/>
<dbReference type="SUPFAM" id="SSF53474">
    <property type="entry name" value="alpha/beta-Hydrolases"/>
    <property type="match status" value="1"/>
</dbReference>
<feature type="signal peptide" evidence="2">
    <location>
        <begin position="1"/>
        <end position="18"/>
    </location>
</feature>
<dbReference type="RefSeq" id="XP_043012354.1">
    <property type="nucleotide sequence ID" value="XM_043151260.1"/>
</dbReference>